<dbReference type="EMBL" id="MU251510">
    <property type="protein sequence ID" value="KAG9233222.1"/>
    <property type="molecule type" value="Genomic_DNA"/>
</dbReference>
<feature type="region of interest" description="Disordered" evidence="1">
    <location>
        <begin position="70"/>
        <end position="104"/>
    </location>
</feature>
<name>A0A9P7YHE1_9HELO</name>
<feature type="region of interest" description="Disordered" evidence="1">
    <location>
        <begin position="147"/>
        <end position="169"/>
    </location>
</feature>
<dbReference type="Proteomes" id="UP000824998">
    <property type="component" value="Unassembled WGS sequence"/>
</dbReference>
<reference evidence="2" key="1">
    <citation type="journal article" date="2021" name="IMA Fungus">
        <title>Genomic characterization of three marine fungi, including Emericellopsis atlantica sp. nov. with signatures of a generalist lifestyle and marine biomass degradation.</title>
        <authorList>
            <person name="Hagestad O.C."/>
            <person name="Hou L."/>
            <person name="Andersen J.H."/>
            <person name="Hansen E.H."/>
            <person name="Altermark B."/>
            <person name="Li C."/>
            <person name="Kuhnert E."/>
            <person name="Cox R.J."/>
            <person name="Crous P.W."/>
            <person name="Spatafora J.W."/>
            <person name="Lail K."/>
            <person name="Amirebrahimi M."/>
            <person name="Lipzen A."/>
            <person name="Pangilinan J."/>
            <person name="Andreopoulos W."/>
            <person name="Hayes R.D."/>
            <person name="Ng V."/>
            <person name="Grigoriev I.V."/>
            <person name="Jackson S.A."/>
            <person name="Sutton T.D.S."/>
            <person name="Dobson A.D.W."/>
            <person name="Rama T."/>
        </authorList>
    </citation>
    <scope>NUCLEOTIDE SEQUENCE</scope>
    <source>
        <strain evidence="2">TRa018bII</strain>
    </source>
</reference>
<dbReference type="AlphaFoldDB" id="A0A9P7YHE1"/>
<organism evidence="2 3">
    <name type="scientific">Amylocarpus encephaloides</name>
    <dbReference type="NCBI Taxonomy" id="45428"/>
    <lineage>
        <taxon>Eukaryota</taxon>
        <taxon>Fungi</taxon>
        <taxon>Dikarya</taxon>
        <taxon>Ascomycota</taxon>
        <taxon>Pezizomycotina</taxon>
        <taxon>Leotiomycetes</taxon>
        <taxon>Helotiales</taxon>
        <taxon>Helotiales incertae sedis</taxon>
        <taxon>Amylocarpus</taxon>
    </lineage>
</organism>
<protein>
    <submittedName>
        <fullName evidence="2">Uncharacterized protein</fullName>
    </submittedName>
</protein>
<sequence>MGPILEHSSIAASVKPQSSHPTSIDSTNAGSSSNAPAHSPASSPSESFLGCGELHKENAAAFIAIGEAVPVHSTKEQDFKPRARLEPEHGTADDSASEEGDEEHWQLDEAADCLENPKLSEQLTATKDAITLADIFLRAREHNFHVPSSYPREDHGTNSGALSEHMLRF</sequence>
<feature type="compositionally biased region" description="Low complexity" evidence="1">
    <location>
        <begin position="31"/>
        <end position="47"/>
    </location>
</feature>
<evidence type="ECO:0000256" key="1">
    <source>
        <dbReference type="SAM" id="MobiDB-lite"/>
    </source>
</evidence>
<evidence type="ECO:0000313" key="3">
    <source>
        <dbReference type="Proteomes" id="UP000824998"/>
    </source>
</evidence>
<evidence type="ECO:0000313" key="2">
    <source>
        <dbReference type="EMBL" id="KAG9233222.1"/>
    </source>
</evidence>
<gene>
    <name evidence="2" type="ORF">BJ875DRAFT_485347</name>
</gene>
<accession>A0A9P7YHE1</accession>
<feature type="compositionally biased region" description="Polar residues" evidence="1">
    <location>
        <begin position="15"/>
        <end position="30"/>
    </location>
</feature>
<feature type="compositionally biased region" description="Basic and acidic residues" evidence="1">
    <location>
        <begin position="73"/>
        <end position="92"/>
    </location>
</feature>
<keyword evidence="3" id="KW-1185">Reference proteome</keyword>
<proteinExistence type="predicted"/>
<comment type="caution">
    <text evidence="2">The sequence shown here is derived from an EMBL/GenBank/DDBJ whole genome shotgun (WGS) entry which is preliminary data.</text>
</comment>
<feature type="region of interest" description="Disordered" evidence="1">
    <location>
        <begin position="1"/>
        <end position="50"/>
    </location>
</feature>